<feature type="transmembrane region" description="Helical" evidence="1">
    <location>
        <begin position="57"/>
        <end position="77"/>
    </location>
</feature>
<organism evidence="2 3">
    <name type="scientific">Peribacillus simplex</name>
    <dbReference type="NCBI Taxonomy" id="1478"/>
    <lineage>
        <taxon>Bacteria</taxon>
        <taxon>Bacillati</taxon>
        <taxon>Bacillota</taxon>
        <taxon>Bacilli</taxon>
        <taxon>Bacillales</taxon>
        <taxon>Bacillaceae</taxon>
        <taxon>Peribacillus</taxon>
    </lineage>
</organism>
<evidence type="ECO:0000313" key="2">
    <source>
        <dbReference type="EMBL" id="KWW16187.1"/>
    </source>
</evidence>
<sequence>MGCENFYICTIAGYARQLQELCATFHIFVIFLEYCLFQDIKSTIGAEVFFLHQVGGAILKGVILLILLIGSLFVQLLGIMDLIPLYFSSPILFFVFFIILHSRNQRNRFKGL</sequence>
<keyword evidence="3" id="KW-1185">Reference proteome</keyword>
<feature type="transmembrane region" description="Helical" evidence="1">
    <location>
        <begin position="83"/>
        <end position="100"/>
    </location>
</feature>
<gene>
    <name evidence="2" type="ORF">AS888_07215</name>
</gene>
<name>A0A109MVB9_9BACI</name>
<reference evidence="2 3" key="1">
    <citation type="submission" date="2015-11" db="EMBL/GenBank/DDBJ databases">
        <title>Genome Sequence of Bacillus simplex strain VanAntwerpen2.</title>
        <authorList>
            <person name="Couger M.B."/>
        </authorList>
    </citation>
    <scope>NUCLEOTIDE SEQUENCE [LARGE SCALE GENOMIC DNA]</scope>
    <source>
        <strain evidence="2 3">VanAntwerpen02</strain>
    </source>
</reference>
<keyword evidence="1" id="KW-0472">Membrane</keyword>
<proteinExistence type="predicted"/>
<dbReference type="Proteomes" id="UP000064189">
    <property type="component" value="Unassembled WGS sequence"/>
</dbReference>
<dbReference type="AlphaFoldDB" id="A0A109MVB9"/>
<comment type="caution">
    <text evidence="2">The sequence shown here is derived from an EMBL/GenBank/DDBJ whole genome shotgun (WGS) entry which is preliminary data.</text>
</comment>
<evidence type="ECO:0000256" key="1">
    <source>
        <dbReference type="SAM" id="Phobius"/>
    </source>
</evidence>
<dbReference type="EMBL" id="LNNH01000035">
    <property type="protein sequence ID" value="KWW16187.1"/>
    <property type="molecule type" value="Genomic_DNA"/>
</dbReference>
<keyword evidence="1" id="KW-0812">Transmembrane</keyword>
<evidence type="ECO:0000313" key="3">
    <source>
        <dbReference type="Proteomes" id="UP000064189"/>
    </source>
</evidence>
<accession>A0A109MVB9</accession>
<protein>
    <submittedName>
        <fullName evidence="2">Uncharacterized protein</fullName>
    </submittedName>
</protein>
<keyword evidence="1" id="KW-1133">Transmembrane helix</keyword>